<evidence type="ECO:0000256" key="5">
    <source>
        <dbReference type="ARBA" id="ARBA00020497"/>
    </source>
</evidence>
<feature type="region of interest" description="Disordered" evidence="15">
    <location>
        <begin position="1"/>
        <end position="47"/>
    </location>
</feature>
<feature type="region of interest" description="Disordered" evidence="15">
    <location>
        <begin position="127"/>
        <end position="158"/>
    </location>
</feature>
<feature type="compositionally biased region" description="Polar residues" evidence="15">
    <location>
        <begin position="28"/>
        <end position="47"/>
    </location>
</feature>
<evidence type="ECO:0000256" key="3">
    <source>
        <dbReference type="ARBA" id="ARBA00004629"/>
    </source>
</evidence>
<dbReference type="InterPro" id="IPR013962">
    <property type="entry name" value="DASH_Dam1"/>
</dbReference>
<keyword evidence="9" id="KW-0159">Chromosome partition</keyword>
<comment type="similarity">
    <text evidence="4">Belongs to the DASH complex DAM1 family.</text>
</comment>
<evidence type="ECO:0000256" key="9">
    <source>
        <dbReference type="ARBA" id="ARBA00022829"/>
    </source>
</evidence>
<accession>A0A0F7SM76</accession>
<evidence type="ECO:0000256" key="10">
    <source>
        <dbReference type="ARBA" id="ARBA00022838"/>
    </source>
</evidence>
<dbReference type="EMBL" id="LN483142">
    <property type="protein sequence ID" value="CED83162.1"/>
    <property type="molecule type" value="Genomic_DNA"/>
</dbReference>
<dbReference type="GO" id="GO:1990758">
    <property type="term" value="P:mitotic sister chromatid biorientation"/>
    <property type="evidence" value="ECO:0007669"/>
    <property type="project" value="TreeGrafter"/>
</dbReference>
<evidence type="ECO:0000256" key="11">
    <source>
        <dbReference type="ARBA" id="ARBA00023212"/>
    </source>
</evidence>
<comment type="subcellular location">
    <subcellularLocation>
        <location evidence="3">Chromosome</location>
        <location evidence="3">Centromere</location>
        <location evidence="3">Kinetochore</location>
    </subcellularLocation>
    <subcellularLocation>
        <location evidence="2">Cytoplasm</location>
        <location evidence="2">Cytoskeleton</location>
        <location evidence="2">Spindle</location>
    </subcellularLocation>
    <subcellularLocation>
        <location evidence="1">Nucleus</location>
    </subcellularLocation>
</comment>
<evidence type="ECO:0000313" key="16">
    <source>
        <dbReference type="EMBL" id="CED83162.1"/>
    </source>
</evidence>
<evidence type="ECO:0000256" key="4">
    <source>
        <dbReference type="ARBA" id="ARBA00010073"/>
    </source>
</evidence>
<dbReference type="GO" id="GO:1990537">
    <property type="term" value="C:mitotic spindle polar microtubule"/>
    <property type="evidence" value="ECO:0007669"/>
    <property type="project" value="TreeGrafter"/>
</dbReference>
<evidence type="ECO:0000256" key="13">
    <source>
        <dbReference type="ARBA" id="ARBA00023328"/>
    </source>
</evidence>
<reference evidence="16" key="1">
    <citation type="submission" date="2014-08" db="EMBL/GenBank/DDBJ databases">
        <authorList>
            <person name="Sharma Rahul"/>
            <person name="Thines Marco"/>
        </authorList>
    </citation>
    <scope>NUCLEOTIDE SEQUENCE</scope>
</reference>
<keyword evidence="11" id="KW-0206">Cytoskeleton</keyword>
<protein>
    <recommendedName>
        <fullName evidence="5">DASH complex subunit DAM1</fullName>
    </recommendedName>
    <alternativeName>
        <fullName evidence="14">Outer kinetochore protein DAM1</fullName>
    </alternativeName>
</protein>
<dbReference type="AlphaFoldDB" id="A0A0F7SM76"/>
<evidence type="ECO:0000256" key="6">
    <source>
        <dbReference type="ARBA" id="ARBA00022454"/>
    </source>
</evidence>
<evidence type="ECO:0000256" key="14">
    <source>
        <dbReference type="ARBA" id="ARBA00030453"/>
    </source>
</evidence>
<evidence type="ECO:0000256" key="8">
    <source>
        <dbReference type="ARBA" id="ARBA00022701"/>
    </source>
</evidence>
<keyword evidence="13" id="KW-0137">Centromere</keyword>
<keyword evidence="6" id="KW-0158">Chromosome</keyword>
<feature type="compositionally biased region" description="Low complexity" evidence="15">
    <location>
        <begin position="13"/>
        <end position="27"/>
    </location>
</feature>
<dbReference type="Pfam" id="PF08653">
    <property type="entry name" value="DASH_Dam1"/>
    <property type="match status" value="1"/>
</dbReference>
<evidence type="ECO:0000256" key="7">
    <source>
        <dbReference type="ARBA" id="ARBA00022490"/>
    </source>
</evidence>
<evidence type="ECO:0000256" key="2">
    <source>
        <dbReference type="ARBA" id="ARBA00004186"/>
    </source>
</evidence>
<keyword evidence="8" id="KW-0493">Microtubule</keyword>
<dbReference type="PANTHER" id="PTHR28113:SF1">
    <property type="entry name" value="DASH COMPLEX SUBUNIT DAM1"/>
    <property type="match status" value="1"/>
</dbReference>
<evidence type="ECO:0000256" key="1">
    <source>
        <dbReference type="ARBA" id="ARBA00004123"/>
    </source>
</evidence>
<dbReference type="GO" id="GO:0042729">
    <property type="term" value="C:DASH complex"/>
    <property type="evidence" value="ECO:0007669"/>
    <property type="project" value="InterPro"/>
</dbReference>
<sequence length="314" mass="33342">MPTTHHTPLRRISQGSLRQSYLSSSGSNHGHMSRYSTSNQTSLPLSHPSLETATLGLDHLASSFAELTDELDTLHQNNCSMVALSRSLAEFNEGFAGFLFGLRMNAFSVEFPQAPSDLSYEMHANRPMAHSTAPAPSSPNPASPSRFGSPVAKNPAHPADMTYMTQHSQYSFANEEEALDNVKARAAAGGNTRGGQSGARGTTSAGARGRGARGRGRGGTSTGGAAARKLREAKISSMMDTLPLEFRGSQPALTQAMERVISSLMNSPTGLKMADLVKSDLPQIKVNRCLIALVGKKVVVKINEGGVTNYQLVG</sequence>
<name>A0A0F7SM76_PHARH</name>
<feature type="region of interest" description="Disordered" evidence="15">
    <location>
        <begin position="187"/>
        <end position="226"/>
    </location>
</feature>
<evidence type="ECO:0000256" key="15">
    <source>
        <dbReference type="SAM" id="MobiDB-lite"/>
    </source>
</evidence>
<keyword evidence="10" id="KW-0995">Kinetochore</keyword>
<keyword evidence="12" id="KW-0539">Nucleus</keyword>
<proteinExistence type="inferred from homology"/>
<keyword evidence="7" id="KW-0963">Cytoplasm</keyword>
<dbReference type="GO" id="GO:0044732">
    <property type="term" value="C:mitotic spindle pole body"/>
    <property type="evidence" value="ECO:0007669"/>
    <property type="project" value="TreeGrafter"/>
</dbReference>
<organism evidence="16">
    <name type="scientific">Phaffia rhodozyma</name>
    <name type="common">Yeast</name>
    <name type="synonym">Xanthophyllomyces dendrorhous</name>
    <dbReference type="NCBI Taxonomy" id="264483"/>
    <lineage>
        <taxon>Eukaryota</taxon>
        <taxon>Fungi</taxon>
        <taxon>Dikarya</taxon>
        <taxon>Basidiomycota</taxon>
        <taxon>Agaricomycotina</taxon>
        <taxon>Tremellomycetes</taxon>
        <taxon>Cystofilobasidiales</taxon>
        <taxon>Mrakiaceae</taxon>
        <taxon>Phaffia</taxon>
    </lineage>
</organism>
<evidence type="ECO:0000256" key="12">
    <source>
        <dbReference type="ARBA" id="ARBA00023242"/>
    </source>
</evidence>
<dbReference type="PANTHER" id="PTHR28113">
    <property type="entry name" value="DASH COMPLEX SUBUNIT DAM1"/>
    <property type="match status" value="1"/>
</dbReference>